<feature type="compositionally biased region" description="Low complexity" evidence="1">
    <location>
        <begin position="61"/>
        <end position="74"/>
    </location>
</feature>
<feature type="region of interest" description="Disordered" evidence="1">
    <location>
        <begin position="61"/>
        <end position="81"/>
    </location>
</feature>
<evidence type="ECO:0000256" key="1">
    <source>
        <dbReference type="SAM" id="MobiDB-lite"/>
    </source>
</evidence>
<protein>
    <submittedName>
        <fullName evidence="2">Uncharacterized protein</fullName>
    </submittedName>
</protein>
<evidence type="ECO:0000313" key="3">
    <source>
        <dbReference type="Proteomes" id="UP000735302"/>
    </source>
</evidence>
<proteinExistence type="predicted"/>
<name>A0AAV3YNC3_9GAST</name>
<reference evidence="2 3" key="1">
    <citation type="journal article" date="2021" name="Elife">
        <title>Chloroplast acquisition without the gene transfer in kleptoplastic sea slugs, Plakobranchus ocellatus.</title>
        <authorList>
            <person name="Maeda T."/>
            <person name="Takahashi S."/>
            <person name="Yoshida T."/>
            <person name="Shimamura S."/>
            <person name="Takaki Y."/>
            <person name="Nagai Y."/>
            <person name="Toyoda A."/>
            <person name="Suzuki Y."/>
            <person name="Arimoto A."/>
            <person name="Ishii H."/>
            <person name="Satoh N."/>
            <person name="Nishiyama T."/>
            <person name="Hasebe M."/>
            <person name="Maruyama T."/>
            <person name="Minagawa J."/>
            <person name="Obokata J."/>
            <person name="Shigenobu S."/>
        </authorList>
    </citation>
    <scope>NUCLEOTIDE SEQUENCE [LARGE SCALE GENOMIC DNA]</scope>
</reference>
<dbReference type="AlphaFoldDB" id="A0AAV3YNC3"/>
<evidence type="ECO:0000313" key="2">
    <source>
        <dbReference type="EMBL" id="GFN84436.1"/>
    </source>
</evidence>
<organism evidence="2 3">
    <name type="scientific">Plakobranchus ocellatus</name>
    <dbReference type="NCBI Taxonomy" id="259542"/>
    <lineage>
        <taxon>Eukaryota</taxon>
        <taxon>Metazoa</taxon>
        <taxon>Spiralia</taxon>
        <taxon>Lophotrochozoa</taxon>
        <taxon>Mollusca</taxon>
        <taxon>Gastropoda</taxon>
        <taxon>Heterobranchia</taxon>
        <taxon>Euthyneura</taxon>
        <taxon>Panpulmonata</taxon>
        <taxon>Sacoglossa</taxon>
        <taxon>Placobranchoidea</taxon>
        <taxon>Plakobranchidae</taxon>
        <taxon>Plakobranchus</taxon>
    </lineage>
</organism>
<comment type="caution">
    <text evidence="2">The sequence shown here is derived from an EMBL/GenBank/DDBJ whole genome shotgun (WGS) entry which is preliminary data.</text>
</comment>
<keyword evidence="3" id="KW-1185">Reference proteome</keyword>
<dbReference type="Proteomes" id="UP000735302">
    <property type="component" value="Unassembled WGS sequence"/>
</dbReference>
<accession>A0AAV3YNC3</accession>
<sequence>MVYNDGHWAIKGARYDRSSHPPGIIKTRCFLDAVWCGHLPLPRASVATGDHREVKYNININNSSSSSSSSNTNICHPTGTQGLRINDQSPCSLIMEVEM</sequence>
<gene>
    <name evidence="2" type="ORF">PoB_001094200</name>
</gene>
<dbReference type="EMBL" id="BLXT01001319">
    <property type="protein sequence ID" value="GFN84436.1"/>
    <property type="molecule type" value="Genomic_DNA"/>
</dbReference>